<feature type="transmembrane region" description="Helical" evidence="1">
    <location>
        <begin position="44"/>
        <end position="65"/>
    </location>
</feature>
<dbReference type="KEGG" id="pbj:VN24_24220"/>
<reference evidence="3" key="2">
    <citation type="submission" date="2015-03" db="EMBL/GenBank/DDBJ databases">
        <title>Genome sequence of Paenibacillus beijingensis strain DSM 24997T.</title>
        <authorList>
            <person name="Kwak Y."/>
            <person name="Shin J.-H."/>
        </authorList>
    </citation>
    <scope>NUCLEOTIDE SEQUENCE [LARGE SCALE GENOMIC DNA]</scope>
    <source>
        <strain evidence="3">DSM 24997</strain>
    </source>
</reference>
<evidence type="ECO:0000313" key="3">
    <source>
        <dbReference type="Proteomes" id="UP000032633"/>
    </source>
</evidence>
<protein>
    <submittedName>
        <fullName evidence="2">Uncharacterized protein</fullName>
    </submittedName>
</protein>
<keyword evidence="1" id="KW-0472">Membrane</keyword>
<dbReference type="Proteomes" id="UP000032633">
    <property type="component" value="Chromosome"/>
</dbReference>
<dbReference type="HOGENOM" id="CLU_2555055_0_0_9"/>
<gene>
    <name evidence="2" type="ORF">VN24_24220</name>
</gene>
<evidence type="ECO:0000256" key="1">
    <source>
        <dbReference type="SAM" id="Phobius"/>
    </source>
</evidence>
<evidence type="ECO:0000313" key="2">
    <source>
        <dbReference type="EMBL" id="AJY77086.1"/>
    </source>
</evidence>
<name>A0A0D5NP78_9BACL</name>
<proteinExistence type="predicted"/>
<sequence length="82" mass="9415">MKVKPNRTHERMCRMLRLFAWTSVAIGMLLCLFFGNPFRDTNTWLMIGIGFLVASPVLFLVEAVFRITEDYGSKNDKNSPNS</sequence>
<reference evidence="2 3" key="1">
    <citation type="journal article" date="2015" name="J. Biotechnol.">
        <title>Complete genome sequence of Paenibacillus beijingensis 7188(T) (=DSM 24997(T)), a novel rhizobacterium from jujube garden soil.</title>
        <authorList>
            <person name="Kwak Y."/>
            <person name="Shin J.H."/>
        </authorList>
    </citation>
    <scope>NUCLEOTIDE SEQUENCE [LARGE SCALE GENOMIC DNA]</scope>
    <source>
        <strain evidence="2 3">DSM 24997</strain>
    </source>
</reference>
<dbReference type="AlphaFoldDB" id="A0A0D5NP78"/>
<keyword evidence="1" id="KW-0812">Transmembrane</keyword>
<organism evidence="2 3">
    <name type="scientific">Paenibacillus beijingensis</name>
    <dbReference type="NCBI Taxonomy" id="1126833"/>
    <lineage>
        <taxon>Bacteria</taxon>
        <taxon>Bacillati</taxon>
        <taxon>Bacillota</taxon>
        <taxon>Bacilli</taxon>
        <taxon>Bacillales</taxon>
        <taxon>Paenibacillaceae</taxon>
        <taxon>Paenibacillus</taxon>
    </lineage>
</organism>
<keyword evidence="3" id="KW-1185">Reference proteome</keyword>
<accession>A0A0D5NP78</accession>
<dbReference type="PATRIC" id="fig|1126833.4.peg.5328"/>
<feature type="transmembrane region" description="Helical" evidence="1">
    <location>
        <begin position="18"/>
        <end position="38"/>
    </location>
</feature>
<dbReference type="EMBL" id="CP011058">
    <property type="protein sequence ID" value="AJY77086.1"/>
    <property type="molecule type" value="Genomic_DNA"/>
</dbReference>
<keyword evidence="1" id="KW-1133">Transmembrane helix</keyword>
<dbReference type="STRING" id="1126833.VN24_24220"/>